<sequence>MASSTDPVTNGHHSSNGEESRPAESCLVSPPQSVTSPVDPVRPAKRLRTATECVVVSNPSDPYNSSSVPIYQTATFKQTSATDMGAYDYTRSGNPTRSALETHLEKIMRCERAFATTTGMSALDAILRLARAGDEIIAGDDLYGGTNRLLTHIKTYLDITVHHVDTTNLDAVRASLNSKTKFVLLESPTNPLLKICDIPAISTMAHAACPSALVIVDNTMMSPLLMNCLELGADIEYHSGTKFLSGHHDLMAGVIGVKDAEVAKRVFFIINSIGCGLSPFDSFLLLRGMKTLALRIERQQENAIKVANVVQSLGFKVNFPSLDSHPQKKLHASMAKGPGAVLSFVTGDVDKSIRIVEACKLWGISVSFGCVNSLISMPCHMSHASIPAHIRKERDLPDDLIRLCVGIEDSEDLIDDLVAAITSSNVSKEDR</sequence>
<evidence type="ECO:0000256" key="15">
    <source>
        <dbReference type="SAM" id="MobiDB-lite"/>
    </source>
</evidence>
<dbReference type="InterPro" id="IPR015421">
    <property type="entry name" value="PyrdxlP-dep_Trfase_major"/>
</dbReference>
<comment type="catalytic activity">
    <reaction evidence="10">
        <text>L,L-cystathionine + H2O = L-homocysteine + pyruvate + NH4(+)</text>
        <dbReference type="Rhea" id="RHEA:13965"/>
        <dbReference type="ChEBI" id="CHEBI:15361"/>
        <dbReference type="ChEBI" id="CHEBI:15377"/>
        <dbReference type="ChEBI" id="CHEBI:28938"/>
        <dbReference type="ChEBI" id="CHEBI:58161"/>
        <dbReference type="ChEBI" id="CHEBI:58199"/>
    </reaction>
</comment>
<evidence type="ECO:0000256" key="14">
    <source>
        <dbReference type="RuleBase" id="RU362118"/>
    </source>
</evidence>
<keyword evidence="6" id="KW-0486">Methionine biosynthesis</keyword>
<dbReference type="Proteomes" id="UP000320333">
    <property type="component" value="Unassembled WGS sequence"/>
</dbReference>
<dbReference type="GO" id="GO:0030170">
    <property type="term" value="F:pyridoxal phosphate binding"/>
    <property type="evidence" value="ECO:0007669"/>
    <property type="project" value="InterPro"/>
</dbReference>
<dbReference type="PIRSF" id="PIRSF001434">
    <property type="entry name" value="CGS"/>
    <property type="match status" value="1"/>
</dbReference>
<keyword evidence="17" id="KW-1185">Reference proteome</keyword>
<keyword evidence="7 16" id="KW-0456">Lyase</keyword>
<dbReference type="PROSITE" id="PS00868">
    <property type="entry name" value="CYS_MET_METAB_PP"/>
    <property type="match status" value="1"/>
</dbReference>
<dbReference type="InterPro" id="IPR006238">
    <property type="entry name" value="Cys_b_lyase_euk"/>
</dbReference>
<evidence type="ECO:0000256" key="4">
    <source>
        <dbReference type="ARBA" id="ARBA00022605"/>
    </source>
</evidence>
<dbReference type="PANTHER" id="PTHR11808:SF50">
    <property type="entry name" value="CYSTATHIONINE BETA-LYASE"/>
    <property type="match status" value="1"/>
</dbReference>
<dbReference type="CDD" id="cd00614">
    <property type="entry name" value="CGS_like"/>
    <property type="match status" value="1"/>
</dbReference>
<evidence type="ECO:0000256" key="1">
    <source>
        <dbReference type="ARBA" id="ARBA00001933"/>
    </source>
</evidence>
<dbReference type="NCBIfam" id="TIGR01329">
    <property type="entry name" value="cysta_beta_ly_E"/>
    <property type="match status" value="1"/>
</dbReference>
<dbReference type="InterPro" id="IPR015422">
    <property type="entry name" value="PyrdxlP-dep_Trfase_small"/>
</dbReference>
<dbReference type="Gene3D" id="3.90.1150.10">
    <property type="entry name" value="Aspartate Aminotransferase, domain 1"/>
    <property type="match status" value="1"/>
</dbReference>
<dbReference type="InterPro" id="IPR000277">
    <property type="entry name" value="Cys/Met-Metab_PyrdxlP-dep_enz"/>
</dbReference>
<dbReference type="GO" id="GO:0005737">
    <property type="term" value="C:cytoplasm"/>
    <property type="evidence" value="ECO:0007669"/>
    <property type="project" value="TreeGrafter"/>
</dbReference>
<dbReference type="GO" id="GO:0019346">
    <property type="term" value="P:transsulfuration"/>
    <property type="evidence" value="ECO:0007669"/>
    <property type="project" value="InterPro"/>
</dbReference>
<dbReference type="GO" id="GO:0071266">
    <property type="term" value="P:'de novo' L-methionine biosynthetic process"/>
    <property type="evidence" value="ECO:0007669"/>
    <property type="project" value="InterPro"/>
</dbReference>
<dbReference type="OrthoDB" id="2545919at2759"/>
<keyword evidence="4" id="KW-0028">Amino-acid biosynthesis</keyword>
<dbReference type="InterPro" id="IPR054542">
    <property type="entry name" value="Cys_met_metab_PP"/>
</dbReference>
<evidence type="ECO:0000256" key="10">
    <source>
        <dbReference type="ARBA" id="ARBA00047517"/>
    </source>
</evidence>
<keyword evidence="5 13" id="KW-0663">Pyridoxal phosphate</keyword>
<dbReference type="EMBL" id="QEAP01000001">
    <property type="protein sequence ID" value="TPX78687.1"/>
    <property type="molecule type" value="Genomic_DNA"/>
</dbReference>
<dbReference type="Pfam" id="PF01053">
    <property type="entry name" value="Cys_Met_Meta_PP"/>
    <property type="match status" value="1"/>
</dbReference>
<dbReference type="AlphaFoldDB" id="A0A507FW86"/>
<evidence type="ECO:0000256" key="11">
    <source>
        <dbReference type="ARBA" id="ARBA00047625"/>
    </source>
</evidence>
<evidence type="ECO:0000256" key="3">
    <source>
        <dbReference type="ARBA" id="ARBA00012224"/>
    </source>
</evidence>
<proteinExistence type="inferred from homology"/>
<name>A0A507FW86_9FUNG</name>
<dbReference type="InterPro" id="IPR015424">
    <property type="entry name" value="PyrdxlP-dep_Trfase"/>
</dbReference>
<feature type="modified residue" description="N6-(pyridoxal phosphate)lysine" evidence="13">
    <location>
        <position position="242"/>
    </location>
</feature>
<dbReference type="FunFam" id="3.40.640.10:FF:000009">
    <property type="entry name" value="Cystathionine gamma-synthase homolog"/>
    <property type="match status" value="1"/>
</dbReference>
<evidence type="ECO:0000313" key="16">
    <source>
        <dbReference type="EMBL" id="TPX78687.1"/>
    </source>
</evidence>
<comment type="pathway">
    <text evidence="8">Amino-acid biosynthesis; L-methionine biosynthesis via de novo pathway; L-homocysteine from L-cystathionine: step 1/1.</text>
</comment>
<dbReference type="GO" id="GO:0047804">
    <property type="term" value="F:cysteine-S-conjugate beta-lyase activity"/>
    <property type="evidence" value="ECO:0007669"/>
    <property type="project" value="UniProtKB-EC"/>
</dbReference>
<accession>A0A507FW86</accession>
<gene>
    <name evidence="16" type="primary">CCO45</name>
    <name evidence="16" type="ORF">CcCBS67573_g00045</name>
</gene>
<comment type="similarity">
    <text evidence="2 14">Belongs to the trans-sulfuration enzymes family.</text>
</comment>
<dbReference type="PANTHER" id="PTHR11808">
    <property type="entry name" value="TRANS-SULFURATION ENZYME FAMILY MEMBER"/>
    <property type="match status" value="1"/>
</dbReference>
<comment type="catalytic activity">
    <reaction evidence="11">
        <text>an S-substituted L-cysteine + H2O = a thiol + pyruvate + NH4(+)</text>
        <dbReference type="Rhea" id="RHEA:18121"/>
        <dbReference type="ChEBI" id="CHEBI:15361"/>
        <dbReference type="ChEBI" id="CHEBI:15377"/>
        <dbReference type="ChEBI" id="CHEBI:28938"/>
        <dbReference type="ChEBI" id="CHEBI:29256"/>
        <dbReference type="ChEBI" id="CHEBI:58717"/>
        <dbReference type="EC" id="4.4.1.13"/>
    </reaction>
</comment>
<reference evidence="16 17" key="1">
    <citation type="journal article" date="2019" name="Sci. Rep.">
        <title>Comparative genomics of chytrid fungi reveal insights into the obligate biotrophic and pathogenic lifestyle of Synchytrium endobioticum.</title>
        <authorList>
            <person name="van de Vossenberg B.T.L.H."/>
            <person name="Warris S."/>
            <person name="Nguyen H.D.T."/>
            <person name="van Gent-Pelzer M.P.E."/>
            <person name="Joly D.L."/>
            <person name="van de Geest H.C."/>
            <person name="Bonants P.J.M."/>
            <person name="Smith D.S."/>
            <person name="Levesque C.A."/>
            <person name="van der Lee T.A.J."/>
        </authorList>
    </citation>
    <scope>NUCLEOTIDE SEQUENCE [LARGE SCALE GENOMIC DNA]</scope>
    <source>
        <strain evidence="16 17">CBS 675.73</strain>
    </source>
</reference>
<feature type="region of interest" description="Disordered" evidence="15">
    <location>
        <begin position="1"/>
        <end position="43"/>
    </location>
</feature>
<evidence type="ECO:0000256" key="13">
    <source>
        <dbReference type="PIRSR" id="PIRSR001434-2"/>
    </source>
</evidence>
<comment type="cofactor">
    <cofactor evidence="1 14">
        <name>pyridoxal 5'-phosphate</name>
        <dbReference type="ChEBI" id="CHEBI:597326"/>
    </cofactor>
</comment>
<dbReference type="EC" id="4.4.1.13" evidence="3"/>
<dbReference type="SUPFAM" id="SSF53383">
    <property type="entry name" value="PLP-dependent transferases"/>
    <property type="match status" value="1"/>
</dbReference>
<evidence type="ECO:0000256" key="12">
    <source>
        <dbReference type="ARBA" id="ARBA00072331"/>
    </source>
</evidence>
<evidence type="ECO:0000256" key="8">
    <source>
        <dbReference type="ARBA" id="ARBA00046315"/>
    </source>
</evidence>
<evidence type="ECO:0000313" key="17">
    <source>
        <dbReference type="Proteomes" id="UP000320333"/>
    </source>
</evidence>
<protein>
    <recommendedName>
        <fullName evidence="12">Cystathionine beta-lyase</fullName>
        <ecNumber evidence="3">4.4.1.13</ecNumber>
    </recommendedName>
    <alternativeName>
        <fullName evidence="9">Cysteine-S-conjugate beta-lyase</fullName>
    </alternativeName>
</protein>
<dbReference type="STRING" id="246404.A0A507FW86"/>
<evidence type="ECO:0000256" key="2">
    <source>
        <dbReference type="ARBA" id="ARBA00009077"/>
    </source>
</evidence>
<organism evidence="16 17">
    <name type="scientific">Chytriomyces confervae</name>
    <dbReference type="NCBI Taxonomy" id="246404"/>
    <lineage>
        <taxon>Eukaryota</taxon>
        <taxon>Fungi</taxon>
        <taxon>Fungi incertae sedis</taxon>
        <taxon>Chytridiomycota</taxon>
        <taxon>Chytridiomycota incertae sedis</taxon>
        <taxon>Chytridiomycetes</taxon>
        <taxon>Chytridiales</taxon>
        <taxon>Chytriomycetaceae</taxon>
        <taxon>Chytriomyces</taxon>
    </lineage>
</organism>
<evidence type="ECO:0000256" key="9">
    <source>
        <dbReference type="ARBA" id="ARBA00047213"/>
    </source>
</evidence>
<dbReference type="FunFam" id="3.90.1150.10:FF:000013">
    <property type="entry name" value="Cystathionine beta-lyase"/>
    <property type="match status" value="1"/>
</dbReference>
<evidence type="ECO:0000256" key="6">
    <source>
        <dbReference type="ARBA" id="ARBA00023167"/>
    </source>
</evidence>
<comment type="caution">
    <text evidence="16">The sequence shown here is derived from an EMBL/GenBank/DDBJ whole genome shotgun (WGS) entry which is preliminary data.</text>
</comment>
<evidence type="ECO:0000256" key="7">
    <source>
        <dbReference type="ARBA" id="ARBA00023239"/>
    </source>
</evidence>
<evidence type="ECO:0000256" key="5">
    <source>
        <dbReference type="ARBA" id="ARBA00022898"/>
    </source>
</evidence>
<dbReference type="Gene3D" id="3.40.640.10">
    <property type="entry name" value="Type I PLP-dependent aspartate aminotransferase-like (Major domain)"/>
    <property type="match status" value="1"/>
</dbReference>
<feature type="compositionally biased region" description="Polar residues" evidence="15">
    <location>
        <begin position="1"/>
        <end position="14"/>
    </location>
</feature>